<accession>A0ABP0P511</accession>
<feature type="region of interest" description="Disordered" evidence="1">
    <location>
        <begin position="1"/>
        <end position="81"/>
    </location>
</feature>
<dbReference type="Proteomes" id="UP001642484">
    <property type="component" value="Unassembled WGS sequence"/>
</dbReference>
<gene>
    <name evidence="3" type="ORF">CCMP2556_LOCUS34803</name>
</gene>
<evidence type="ECO:0000256" key="2">
    <source>
        <dbReference type="SAM" id="Phobius"/>
    </source>
</evidence>
<organism evidence="3 4">
    <name type="scientific">Durusdinium trenchii</name>
    <dbReference type="NCBI Taxonomy" id="1381693"/>
    <lineage>
        <taxon>Eukaryota</taxon>
        <taxon>Sar</taxon>
        <taxon>Alveolata</taxon>
        <taxon>Dinophyceae</taxon>
        <taxon>Suessiales</taxon>
        <taxon>Symbiodiniaceae</taxon>
        <taxon>Durusdinium</taxon>
    </lineage>
</organism>
<keyword evidence="4" id="KW-1185">Reference proteome</keyword>
<feature type="transmembrane region" description="Helical" evidence="2">
    <location>
        <begin position="431"/>
        <end position="454"/>
    </location>
</feature>
<evidence type="ECO:0000313" key="3">
    <source>
        <dbReference type="EMBL" id="CAK9070743.1"/>
    </source>
</evidence>
<evidence type="ECO:0008006" key="5">
    <source>
        <dbReference type="Google" id="ProtNLM"/>
    </source>
</evidence>
<feature type="compositionally biased region" description="Low complexity" evidence="1">
    <location>
        <begin position="504"/>
        <end position="524"/>
    </location>
</feature>
<sequence length="677" mass="74999">MQTHAATGGSEAAGSGDFSEICIDQMPEEKCQMPEAPKAAKVRFQDGEPAREEESEDEQEEVSKLRTSDRSGTRTASMMTNKRASLMSSSAMTKAQSFIHEAKRRASTVSQGAEKATQLMDDLDKRGLSCFQHLGLALLGGLGQTKRSLAGATKSSDEDSCSTFFVYLVVIVGGHLFVILLPIALIAFGLAFVVAEGPTIQDIDEIVRVPGKQPYWMVLITSIIAAASTNAILGPPRLRSSRKWWKSFAKVGKQVLLLYLLGRTIYTWFQETGEFLEIARKQLSAGFGFPSLLRTGMLAMVQYSSSSQWGRYVDQLALLLVFNDYLNFKAAHQPDFCDKWSEFMEAVQKDDDEDDDDKGPLWRAMMIPRPFSDEEDIHKAFAPSMLAPKRLVALIRRASKSNGPIWAIYMVVLLARCWSFGWLVGLVYFPLFSIIYCWVIAIILFIMIALRWLIVEPSMRLLIYRRGKGDSDTHGAAGDAGKDLSKDEDAADGAGPGSPNLRKSTVSGSSYSVTSTPSNTTVGTAGSISVNGHTIEKYPEPEEGAKEEKLKIVASAMASTGFLPGNFDRAVPFLLHTTWYSETWAGSLRKNYNREMHVLGVTGITRDGWCYIVIYAAVGKVMVDFMVVAMSRLLAGAGYLDSLVLTITDRSWESFLEQFEYMDTYFNQVLAWVQTIW</sequence>
<proteinExistence type="predicted"/>
<feature type="compositionally biased region" description="Basic and acidic residues" evidence="1">
    <location>
        <begin position="43"/>
        <end position="52"/>
    </location>
</feature>
<keyword evidence="2" id="KW-0472">Membrane</keyword>
<reference evidence="3 4" key="1">
    <citation type="submission" date="2024-02" db="EMBL/GenBank/DDBJ databases">
        <authorList>
            <person name="Chen Y."/>
            <person name="Shah S."/>
            <person name="Dougan E. K."/>
            <person name="Thang M."/>
            <person name="Chan C."/>
        </authorList>
    </citation>
    <scope>NUCLEOTIDE SEQUENCE [LARGE SCALE GENOMIC DNA]</scope>
</reference>
<keyword evidence="2" id="KW-0812">Transmembrane</keyword>
<name>A0ABP0P511_9DINO</name>
<dbReference type="EMBL" id="CAXAMN010022551">
    <property type="protein sequence ID" value="CAK9070743.1"/>
    <property type="molecule type" value="Genomic_DNA"/>
</dbReference>
<keyword evidence="2" id="KW-1133">Transmembrane helix</keyword>
<evidence type="ECO:0000313" key="4">
    <source>
        <dbReference type="Proteomes" id="UP001642484"/>
    </source>
</evidence>
<protein>
    <recommendedName>
        <fullName evidence="5">Transmembrane protein</fullName>
    </recommendedName>
</protein>
<feature type="transmembrane region" description="Helical" evidence="2">
    <location>
        <begin position="406"/>
        <end position="425"/>
    </location>
</feature>
<comment type="caution">
    <text evidence="3">The sequence shown here is derived from an EMBL/GenBank/DDBJ whole genome shotgun (WGS) entry which is preliminary data.</text>
</comment>
<feature type="compositionally biased region" description="Basic and acidic residues" evidence="1">
    <location>
        <begin position="61"/>
        <end position="72"/>
    </location>
</feature>
<feature type="region of interest" description="Disordered" evidence="1">
    <location>
        <begin position="469"/>
        <end position="527"/>
    </location>
</feature>
<evidence type="ECO:0000256" key="1">
    <source>
        <dbReference type="SAM" id="MobiDB-lite"/>
    </source>
</evidence>
<feature type="transmembrane region" description="Helical" evidence="2">
    <location>
        <begin position="164"/>
        <end position="195"/>
    </location>
</feature>
<feature type="transmembrane region" description="Helical" evidence="2">
    <location>
        <begin position="215"/>
        <end position="233"/>
    </location>
</feature>
<feature type="compositionally biased region" description="Low complexity" evidence="1">
    <location>
        <begin position="1"/>
        <end position="16"/>
    </location>
</feature>